<organism evidence="8">
    <name type="scientific">Chanos chanos</name>
    <name type="common">Milkfish</name>
    <name type="synonym">Mugil chanos</name>
    <dbReference type="NCBI Taxonomy" id="29144"/>
    <lineage>
        <taxon>Eukaryota</taxon>
        <taxon>Metazoa</taxon>
        <taxon>Chordata</taxon>
        <taxon>Craniata</taxon>
        <taxon>Vertebrata</taxon>
        <taxon>Euteleostomi</taxon>
        <taxon>Actinopterygii</taxon>
        <taxon>Neopterygii</taxon>
        <taxon>Teleostei</taxon>
        <taxon>Ostariophysi</taxon>
        <taxon>Gonorynchiformes</taxon>
        <taxon>Chanidae</taxon>
        <taxon>Chanos</taxon>
    </lineage>
</organism>
<keyword evidence="2" id="KW-0964">Secreted</keyword>
<evidence type="ECO:0000256" key="2">
    <source>
        <dbReference type="ARBA" id="ARBA00022525"/>
    </source>
</evidence>
<feature type="repeat" description="Hemopexin" evidence="6">
    <location>
        <begin position="133"/>
        <end position="177"/>
    </location>
</feature>
<dbReference type="PANTHER" id="PTHR22917">
    <property type="entry name" value="HEMOPEXIN DOMAIN-CONTAINING PROTEIN"/>
    <property type="match status" value="1"/>
</dbReference>
<keyword evidence="3 7" id="KW-0732">Signal</keyword>
<name>A0A1V0E499_CHACN</name>
<feature type="repeat" description="Hemopexin" evidence="6">
    <location>
        <begin position="80"/>
        <end position="132"/>
    </location>
</feature>
<gene>
    <name evidence="8" type="primary">Wap65-1</name>
</gene>
<keyword evidence="5" id="KW-0325">Glycoprotein</keyword>
<evidence type="ECO:0000256" key="1">
    <source>
        <dbReference type="ARBA" id="ARBA00004613"/>
    </source>
</evidence>
<dbReference type="EMBL" id="KX421528">
    <property type="protein sequence ID" value="ARB08603.1"/>
    <property type="molecule type" value="mRNA"/>
</dbReference>
<dbReference type="InterPro" id="IPR000585">
    <property type="entry name" value="Hemopexin-like_dom"/>
</dbReference>
<dbReference type="PROSITE" id="PS51642">
    <property type="entry name" value="HEMOPEXIN_2"/>
    <property type="match status" value="5"/>
</dbReference>
<feature type="signal peptide" evidence="7">
    <location>
        <begin position="1"/>
        <end position="16"/>
    </location>
</feature>
<comment type="subcellular location">
    <subcellularLocation>
        <location evidence="1">Secreted</location>
    </subcellularLocation>
</comment>
<evidence type="ECO:0000256" key="4">
    <source>
        <dbReference type="ARBA" id="ARBA00022737"/>
    </source>
</evidence>
<feature type="repeat" description="Hemopexin" evidence="6">
    <location>
        <begin position="286"/>
        <end position="333"/>
    </location>
</feature>
<reference evidence="8" key="1">
    <citation type="submission" date="2016-06" db="EMBL/GenBank/DDBJ databases">
        <title>Differential expression of the immune response gene Ccwap65 of milkfish liver in the low-temperature environment.</title>
        <authorList>
            <person name="Chang C.-H."/>
            <person name="Lin J.-Y."/>
            <person name="Lee T.-H."/>
        </authorList>
    </citation>
    <scope>NUCLEOTIDE SEQUENCE</scope>
    <source>
        <tissue evidence="8">Liver</tissue>
    </source>
</reference>
<dbReference type="Gene3D" id="2.110.10.10">
    <property type="entry name" value="Hemopexin-like domain"/>
    <property type="match status" value="2"/>
</dbReference>
<dbReference type="InterPro" id="IPR051298">
    <property type="entry name" value="Heme_transport/Cell_adhesion"/>
</dbReference>
<evidence type="ECO:0000313" key="8">
    <source>
        <dbReference type="EMBL" id="ARB08603.1"/>
    </source>
</evidence>
<dbReference type="SMART" id="SM00120">
    <property type="entry name" value="HX"/>
    <property type="match status" value="6"/>
</dbReference>
<evidence type="ECO:0000256" key="5">
    <source>
        <dbReference type="ARBA" id="ARBA00023180"/>
    </source>
</evidence>
<dbReference type="GO" id="GO:0005615">
    <property type="term" value="C:extracellular space"/>
    <property type="evidence" value="ECO:0007669"/>
    <property type="project" value="TreeGrafter"/>
</dbReference>
<dbReference type="InterPro" id="IPR018487">
    <property type="entry name" value="Hemopexin-like_repeat"/>
</dbReference>
<dbReference type="PANTHER" id="PTHR22917:SF10">
    <property type="entry name" value="HEMOPEXIN"/>
    <property type="match status" value="1"/>
</dbReference>
<evidence type="ECO:0000256" key="7">
    <source>
        <dbReference type="SAM" id="SignalP"/>
    </source>
</evidence>
<proteinExistence type="evidence at transcript level"/>
<feature type="repeat" description="Hemopexin" evidence="6">
    <location>
        <begin position="37"/>
        <end position="77"/>
    </location>
</feature>
<dbReference type="SUPFAM" id="SSF50923">
    <property type="entry name" value="Hemopexin-like domain"/>
    <property type="match status" value="2"/>
</dbReference>
<dbReference type="AlphaFoldDB" id="A0A1V0E499"/>
<accession>A0A1V0E499</accession>
<dbReference type="Pfam" id="PF00045">
    <property type="entry name" value="Hemopexin"/>
    <property type="match status" value="1"/>
</dbReference>
<feature type="repeat" description="Hemopexin" evidence="6">
    <location>
        <begin position="178"/>
        <end position="224"/>
    </location>
</feature>
<protein>
    <submittedName>
        <fullName evidence="8">65 kDa warm temperature acclimation protein 1</fullName>
    </submittedName>
</protein>
<evidence type="ECO:0000256" key="3">
    <source>
        <dbReference type="ARBA" id="ARBA00022729"/>
    </source>
</evidence>
<feature type="chain" id="PRO_5012324096" evidence="7">
    <location>
        <begin position="17"/>
        <end position="428"/>
    </location>
</feature>
<dbReference type="CDD" id="cd00094">
    <property type="entry name" value="HX"/>
    <property type="match status" value="1"/>
</dbReference>
<dbReference type="InterPro" id="IPR036375">
    <property type="entry name" value="Hemopexin-like_dom_sf"/>
</dbReference>
<sequence length="428" mass="48840">MKLLLCLCLALSLCLADHHGTHEQGDQHKDEHDRCKVSEFDAASTSEEGIPYFFKGDHVWKGFHGAPHDLKDVFPELGAHHHVDAAFRLHTSENHTHHDDVYIFEDEKVYVYDHHKLEEGYPKNIKDLFPGIPDHIDAAVWCPKEDCHADTIIFFKDHHIYHFDVHSHKTEEKDFKGMPNCTAAIHYLGSYYCFHGHEFSQFDPETGKVHGKYPKEIHSYFMRCSDFGDKTEEQHIEREQCSRVHVDALTAHGDDVVYAFRGHYVLSRDADKFHVDTIEKEFKDVHSEVDTVFTHGDHFHIVKGDQVYAYKRGEPHALMEGYPKPVNVDLGIEPPIEAAFICGTENIAYVIKDHKIYSVDVSVEPRAAGEGVSLPLLKKVDAAMCSSKGVTVVVGGHFYHYESPKTLMAARDLPERHRVAQELLGCDH</sequence>
<keyword evidence="4" id="KW-0677">Repeat</keyword>
<evidence type="ECO:0000256" key="6">
    <source>
        <dbReference type="PROSITE-ProRule" id="PRU01011"/>
    </source>
</evidence>